<dbReference type="AlphaFoldDB" id="A0A1Z1XBE0"/>
<evidence type="ECO:0000256" key="10">
    <source>
        <dbReference type="ARBA" id="ARBA00023078"/>
    </source>
</evidence>
<keyword evidence="14" id="KW-0934">Plastid</keyword>
<dbReference type="NCBIfam" id="NF045930">
    <property type="entry name" value="Cytc6PetJCyano"/>
    <property type="match status" value="1"/>
</dbReference>
<feature type="domain" description="Cytochrome c" evidence="13">
    <location>
        <begin position="41"/>
        <end position="121"/>
    </location>
</feature>
<dbReference type="RefSeq" id="YP_009402623.1">
    <property type="nucleotide sequence ID" value="NC_035350.1"/>
</dbReference>
<evidence type="ECO:0000313" key="14">
    <source>
        <dbReference type="EMBL" id="ARX96175.1"/>
    </source>
</evidence>
<dbReference type="GO" id="GO:0015979">
    <property type="term" value="P:photosynthesis"/>
    <property type="evidence" value="ECO:0007669"/>
    <property type="project" value="UniProtKB-UniRule"/>
</dbReference>
<evidence type="ECO:0000256" key="12">
    <source>
        <dbReference type="SAM" id="Phobius"/>
    </source>
</evidence>
<keyword evidence="4 11" id="KW-0813">Transport</keyword>
<dbReference type="GO" id="GO:0009543">
    <property type="term" value="C:chloroplast thylakoid lumen"/>
    <property type="evidence" value="ECO:0007669"/>
    <property type="project" value="UniProtKB-SubCell"/>
</dbReference>
<evidence type="ECO:0000259" key="13">
    <source>
        <dbReference type="PROSITE" id="PS51007"/>
    </source>
</evidence>
<dbReference type="GO" id="GO:0009055">
    <property type="term" value="F:electron transfer activity"/>
    <property type="evidence" value="ECO:0007669"/>
    <property type="project" value="UniProtKB-UniRule"/>
</dbReference>
<dbReference type="PROSITE" id="PS51007">
    <property type="entry name" value="CYTC"/>
    <property type="match status" value="1"/>
</dbReference>
<proteinExistence type="inferred from homology"/>
<evidence type="ECO:0000256" key="4">
    <source>
        <dbReference type="ARBA" id="ARBA00022448"/>
    </source>
</evidence>
<evidence type="ECO:0000256" key="6">
    <source>
        <dbReference type="ARBA" id="ARBA00022617"/>
    </source>
</evidence>
<dbReference type="InterPro" id="IPR036909">
    <property type="entry name" value="Cyt_c-like_dom_sf"/>
</dbReference>
<dbReference type="GO" id="GO:0020037">
    <property type="term" value="F:heme binding"/>
    <property type="evidence" value="ECO:0007669"/>
    <property type="project" value="InterPro"/>
</dbReference>
<evidence type="ECO:0000256" key="1">
    <source>
        <dbReference type="ARBA" id="ARBA00002347"/>
    </source>
</evidence>
<feature type="binding site" description="covalent" evidence="11">
    <location>
        <position position="57"/>
    </location>
    <ligand>
        <name>heme c</name>
        <dbReference type="ChEBI" id="CHEBI:61717"/>
    </ligand>
</feature>
<evidence type="ECO:0000256" key="11">
    <source>
        <dbReference type="HAMAP-Rule" id="MF_00594"/>
    </source>
</evidence>
<keyword evidence="14" id="KW-0150">Chloroplast</keyword>
<dbReference type="GeneID" id="33366656"/>
<keyword evidence="6 11" id="KW-0349">Heme</keyword>
<evidence type="ECO:0000256" key="7">
    <source>
        <dbReference type="ARBA" id="ARBA00022723"/>
    </source>
</evidence>
<dbReference type="PRINTS" id="PR00605">
    <property type="entry name" value="CYTCHROMECIC"/>
</dbReference>
<keyword evidence="8 11" id="KW-0249">Electron transport</keyword>
<dbReference type="InterPro" id="IPR008168">
    <property type="entry name" value="Cyt_C_IC"/>
</dbReference>
<comment type="PTM">
    <text evidence="11">Binds 1 heme c group per subunit.</text>
</comment>
<reference evidence="14" key="1">
    <citation type="submission" date="2016-11" db="EMBL/GenBank/DDBJ databases">
        <title>Chloroplast genome of compsopogon caeruleus.</title>
        <authorList>
            <person name="Nan F."/>
        </authorList>
    </citation>
    <scope>NUCLEOTIDE SEQUENCE</scope>
</reference>
<dbReference type="InterPro" id="IPR023655">
    <property type="entry name" value="Cyt_C6"/>
</dbReference>
<feature type="transmembrane region" description="Helical" evidence="12">
    <location>
        <begin position="20"/>
        <end position="41"/>
    </location>
</feature>
<dbReference type="FunFam" id="1.10.760.10:FF:000038">
    <property type="entry name" value="Cytochrome c6"/>
    <property type="match status" value="1"/>
</dbReference>
<dbReference type="PANTHER" id="PTHR34688:SF2">
    <property type="entry name" value="CYTOCHROME C6, CHLOROPLASTIC"/>
    <property type="match status" value="1"/>
</dbReference>
<dbReference type="SUPFAM" id="SSF46626">
    <property type="entry name" value="Cytochrome c"/>
    <property type="match status" value="1"/>
</dbReference>
<dbReference type="HAMAP" id="MF_00594">
    <property type="entry name" value="Cytc_PetJ"/>
    <property type="match status" value="1"/>
</dbReference>
<feature type="binding site" description="axial binding residue" evidence="11">
    <location>
        <position position="98"/>
    </location>
    <ligand>
        <name>heme c</name>
        <dbReference type="ChEBI" id="CHEBI:61717"/>
    </ligand>
    <ligandPart>
        <name>Fe</name>
        <dbReference type="ChEBI" id="CHEBI:18248"/>
    </ligandPart>
</feature>
<keyword evidence="10 11" id="KW-0793">Thylakoid</keyword>
<comment type="subunit">
    <text evidence="11">Monomer.</text>
</comment>
<keyword evidence="5 11" id="KW-0602">Photosynthesis</keyword>
<dbReference type="EMBL" id="KY083067">
    <property type="protein sequence ID" value="ARX96175.1"/>
    <property type="molecule type" value="Genomic_DNA"/>
</dbReference>
<evidence type="ECO:0000256" key="2">
    <source>
        <dbReference type="ARBA" id="ARBA00004456"/>
    </source>
</evidence>
<evidence type="ECO:0000256" key="8">
    <source>
        <dbReference type="ARBA" id="ARBA00022982"/>
    </source>
</evidence>
<dbReference type="GO" id="GO:0005506">
    <property type="term" value="F:iron ion binding"/>
    <property type="evidence" value="ECO:0007669"/>
    <property type="project" value="InterPro"/>
</dbReference>
<comment type="function">
    <text evidence="1 11">Functions as an electron carrier between membrane-bound cytochrome b6-f and photosystem I in oxygenic photosynthesis.</text>
</comment>
<dbReference type="PANTHER" id="PTHR34688">
    <property type="entry name" value="CYTOCHROME C6, CHLOROPLASTIC"/>
    <property type="match status" value="1"/>
</dbReference>
<name>A0A1Z1XBE0_9RHOD</name>
<dbReference type="Pfam" id="PF13442">
    <property type="entry name" value="Cytochrome_CBB3"/>
    <property type="match status" value="1"/>
</dbReference>
<sequence length="125" mass="13519">MDLYLINLNYPGDNVLKKISFILSTILITALVISSQISYAVNIEHGEQVFSANCSACHAGGNNAIMAEKTLKKEALATNDMNSISAITYQVTNGKNAMPAFGGRLTDDDIEDVANYVLSQSEKGW</sequence>
<evidence type="ECO:0000256" key="3">
    <source>
        <dbReference type="ARBA" id="ARBA00009650"/>
    </source>
</evidence>
<keyword evidence="12" id="KW-1133">Transmembrane helix</keyword>
<keyword evidence="9 11" id="KW-0408">Iron</keyword>
<comment type="subcellular location">
    <subcellularLocation>
        <location evidence="2 11">Plastid</location>
        <location evidence="2 11">Chloroplast thylakoid lumen</location>
    </subcellularLocation>
</comment>
<evidence type="ECO:0000256" key="9">
    <source>
        <dbReference type="ARBA" id="ARBA00023004"/>
    </source>
</evidence>
<gene>
    <name evidence="11 14" type="primary">petJ</name>
</gene>
<dbReference type="Gene3D" id="1.10.760.10">
    <property type="entry name" value="Cytochrome c-like domain"/>
    <property type="match status" value="1"/>
</dbReference>
<keyword evidence="7 11" id="KW-0479">Metal-binding</keyword>
<accession>A0A1Z1XBE0</accession>
<organism evidence="14">
    <name type="scientific">Compsopogon caeruleus</name>
    <dbReference type="NCBI Taxonomy" id="31354"/>
    <lineage>
        <taxon>Eukaryota</taxon>
        <taxon>Rhodophyta</taxon>
        <taxon>Compsopogonophyceae</taxon>
        <taxon>Compsopogonales</taxon>
        <taxon>Compsopogonaceae</taxon>
        <taxon>Compsopogon</taxon>
    </lineage>
</organism>
<keyword evidence="12" id="KW-0812">Transmembrane</keyword>
<protein>
    <recommendedName>
        <fullName evidence="11">Cytochrome c6</fullName>
    </recommendedName>
    <alternativeName>
        <fullName evidence="11">Cytochrome c-553</fullName>
    </alternativeName>
    <alternativeName>
        <fullName evidence="11">Cytochrome c553</fullName>
    </alternativeName>
    <alternativeName>
        <fullName evidence="11">Soluble cytochrome f</fullName>
    </alternativeName>
</protein>
<keyword evidence="12" id="KW-0472">Membrane</keyword>
<evidence type="ECO:0000256" key="5">
    <source>
        <dbReference type="ARBA" id="ARBA00022531"/>
    </source>
</evidence>
<feature type="binding site" description="axial binding residue" evidence="11">
    <location>
        <position position="58"/>
    </location>
    <ligand>
        <name>heme c</name>
        <dbReference type="ChEBI" id="CHEBI:61717"/>
    </ligand>
    <ligandPart>
        <name>Fe</name>
        <dbReference type="ChEBI" id="CHEBI:18248"/>
    </ligandPart>
</feature>
<dbReference type="InterPro" id="IPR009056">
    <property type="entry name" value="Cyt_c-like_dom"/>
</dbReference>
<comment type="similarity">
    <text evidence="3 11">Belongs to the cytochrome c family. PetJ subfamily.</text>
</comment>
<geneLocation type="chloroplast" evidence="14"/>
<keyword evidence="11" id="KW-0732">Signal</keyword>
<feature type="binding site" description="covalent" evidence="11">
    <location>
        <position position="54"/>
    </location>
    <ligand>
        <name>heme c</name>
        <dbReference type="ChEBI" id="CHEBI:61717"/>
    </ligand>
</feature>